<organism evidence="14 15">
    <name type="scientific">Xanthobacter dioxanivorans</name>
    <dbReference type="NCBI Taxonomy" id="2528964"/>
    <lineage>
        <taxon>Bacteria</taxon>
        <taxon>Pseudomonadati</taxon>
        <taxon>Pseudomonadota</taxon>
        <taxon>Alphaproteobacteria</taxon>
        <taxon>Hyphomicrobiales</taxon>
        <taxon>Xanthobacteraceae</taxon>
        <taxon>Xanthobacter</taxon>
    </lineage>
</organism>
<dbReference type="SUPFAM" id="SSF46977">
    <property type="entry name" value="Succinate dehydrogenase/fumarate reductase flavoprotein C-terminal domain"/>
    <property type="match status" value="1"/>
</dbReference>
<comment type="similarity">
    <text evidence="3 11">Belongs to the FAD-dependent oxidoreductase 2 family. NadB subfamily.</text>
</comment>
<evidence type="ECO:0000259" key="12">
    <source>
        <dbReference type="Pfam" id="PF00890"/>
    </source>
</evidence>
<evidence type="ECO:0000313" key="15">
    <source>
        <dbReference type="Proteomes" id="UP000596427"/>
    </source>
</evidence>
<feature type="domain" description="FAD-dependent oxidoreductase 2 FAD-binding" evidence="12">
    <location>
        <begin position="13"/>
        <end position="377"/>
    </location>
</feature>
<evidence type="ECO:0000256" key="10">
    <source>
        <dbReference type="NCBIfam" id="TIGR00551"/>
    </source>
</evidence>
<dbReference type="EMBL" id="CP063362">
    <property type="protein sequence ID" value="QRG07100.1"/>
    <property type="molecule type" value="Genomic_DNA"/>
</dbReference>
<dbReference type="InterPro" id="IPR015939">
    <property type="entry name" value="Fum_Rdtase/Succ_DH_flav-like_C"/>
</dbReference>
<name>A0A974PQ48_9HYPH</name>
<dbReference type="Proteomes" id="UP000596427">
    <property type="component" value="Chromosome"/>
</dbReference>
<dbReference type="SUPFAM" id="SSF51905">
    <property type="entry name" value="FAD/NAD(P)-binding domain"/>
    <property type="match status" value="1"/>
</dbReference>
<accession>A0A974PQ48</accession>
<evidence type="ECO:0000256" key="11">
    <source>
        <dbReference type="RuleBase" id="RU362049"/>
    </source>
</evidence>
<comment type="catalytic activity">
    <reaction evidence="9">
        <text>L-aspartate + O2 = iminosuccinate + H2O2</text>
        <dbReference type="Rhea" id="RHEA:25876"/>
        <dbReference type="ChEBI" id="CHEBI:15379"/>
        <dbReference type="ChEBI" id="CHEBI:16240"/>
        <dbReference type="ChEBI" id="CHEBI:29991"/>
        <dbReference type="ChEBI" id="CHEBI:77875"/>
        <dbReference type="EC" id="1.4.3.16"/>
    </reaction>
    <physiologicalReaction direction="left-to-right" evidence="9">
        <dbReference type="Rhea" id="RHEA:25877"/>
    </physiologicalReaction>
</comment>
<dbReference type="InterPro" id="IPR037099">
    <property type="entry name" value="Fum_R/Succ_DH_flav-like_C_sf"/>
</dbReference>
<dbReference type="InterPro" id="IPR003953">
    <property type="entry name" value="FAD-dep_OxRdtase_2_FAD-bd"/>
</dbReference>
<evidence type="ECO:0000256" key="9">
    <source>
        <dbReference type="ARBA" id="ARBA00048305"/>
    </source>
</evidence>
<dbReference type="FunFam" id="3.90.700.10:FF:000002">
    <property type="entry name" value="L-aspartate oxidase"/>
    <property type="match status" value="1"/>
</dbReference>
<keyword evidence="7 11" id="KW-0274">FAD</keyword>
<evidence type="ECO:0000256" key="2">
    <source>
        <dbReference type="ARBA" id="ARBA00004950"/>
    </source>
</evidence>
<dbReference type="Gene3D" id="1.20.58.100">
    <property type="entry name" value="Fumarate reductase/succinate dehydrogenase flavoprotein-like, C-terminal domain"/>
    <property type="match status" value="1"/>
</dbReference>
<dbReference type="InterPro" id="IPR027477">
    <property type="entry name" value="Succ_DH/fumarate_Rdtase_cat_sf"/>
</dbReference>
<comment type="cofactor">
    <cofactor evidence="1 11">
        <name>FAD</name>
        <dbReference type="ChEBI" id="CHEBI:57692"/>
    </cofactor>
</comment>
<dbReference type="PANTHER" id="PTHR42716:SF2">
    <property type="entry name" value="L-ASPARTATE OXIDASE, CHLOROPLASTIC"/>
    <property type="match status" value="1"/>
</dbReference>
<evidence type="ECO:0000313" key="14">
    <source>
        <dbReference type="EMBL" id="QRG07100.1"/>
    </source>
</evidence>
<dbReference type="AlphaFoldDB" id="A0A974PQ48"/>
<dbReference type="GO" id="GO:0008734">
    <property type="term" value="F:L-aspartate oxidase activity"/>
    <property type="evidence" value="ECO:0007669"/>
    <property type="project" value="UniProtKB-UniRule"/>
</dbReference>
<evidence type="ECO:0000256" key="4">
    <source>
        <dbReference type="ARBA" id="ARBA00012173"/>
    </source>
</evidence>
<dbReference type="EC" id="1.4.3.16" evidence="4 10"/>
<dbReference type="NCBIfam" id="NF005701">
    <property type="entry name" value="PRK07512.1"/>
    <property type="match status" value="1"/>
</dbReference>
<dbReference type="Pfam" id="PF02910">
    <property type="entry name" value="Succ_DH_flav_C"/>
    <property type="match status" value="1"/>
</dbReference>
<evidence type="ECO:0000256" key="5">
    <source>
        <dbReference type="ARBA" id="ARBA00022630"/>
    </source>
</evidence>
<comment type="function">
    <text evidence="11">Catalyzes the oxidation of L-aspartate to iminoaspartate.</text>
</comment>
<dbReference type="RefSeq" id="WP_203194012.1">
    <property type="nucleotide sequence ID" value="NZ_CP063362.1"/>
</dbReference>
<proteinExistence type="inferred from homology"/>
<dbReference type="Pfam" id="PF00890">
    <property type="entry name" value="FAD_binding_2"/>
    <property type="match status" value="1"/>
</dbReference>
<keyword evidence="6 11" id="KW-0662">Pyridine nucleotide biosynthesis</keyword>
<reference evidence="14 15" key="1">
    <citation type="submission" date="2020-10" db="EMBL/GenBank/DDBJ databases">
        <title>Degradation of 1,4-Dioxane by Xanthobacter sp. YN2, via a Novel Group-2 Soluble Di-Iron Monooxygenase.</title>
        <authorList>
            <person name="Ma F."/>
            <person name="Wang Y."/>
            <person name="Yang J."/>
            <person name="Guo H."/>
            <person name="Su D."/>
            <person name="Yu L."/>
        </authorList>
    </citation>
    <scope>NUCLEOTIDE SEQUENCE [LARGE SCALE GENOMIC DNA]</scope>
    <source>
        <strain evidence="14 15">YN2</strain>
    </source>
</reference>
<evidence type="ECO:0000256" key="3">
    <source>
        <dbReference type="ARBA" id="ARBA00008562"/>
    </source>
</evidence>
<comment type="subcellular location">
    <subcellularLocation>
        <location evidence="11">Cytoplasm</location>
    </subcellularLocation>
</comment>
<dbReference type="NCBIfam" id="TIGR00551">
    <property type="entry name" value="nadB"/>
    <property type="match status" value="1"/>
</dbReference>
<dbReference type="Gene3D" id="3.50.50.60">
    <property type="entry name" value="FAD/NAD(P)-binding domain"/>
    <property type="match status" value="1"/>
</dbReference>
<dbReference type="InterPro" id="IPR036188">
    <property type="entry name" value="FAD/NAD-bd_sf"/>
</dbReference>
<dbReference type="InterPro" id="IPR005288">
    <property type="entry name" value="NadB"/>
</dbReference>
<gene>
    <name evidence="14" type="ORF">EZH22_01205</name>
</gene>
<keyword evidence="8 11" id="KW-0560">Oxidoreductase</keyword>
<keyword evidence="15" id="KW-1185">Reference proteome</keyword>
<evidence type="ECO:0000256" key="6">
    <source>
        <dbReference type="ARBA" id="ARBA00022642"/>
    </source>
</evidence>
<keyword evidence="5 11" id="KW-0285">Flavoprotein</keyword>
<evidence type="ECO:0000259" key="13">
    <source>
        <dbReference type="Pfam" id="PF02910"/>
    </source>
</evidence>
<dbReference type="GO" id="GO:0005737">
    <property type="term" value="C:cytoplasm"/>
    <property type="evidence" value="ECO:0007669"/>
    <property type="project" value="UniProtKB-SubCell"/>
</dbReference>
<evidence type="ECO:0000256" key="1">
    <source>
        <dbReference type="ARBA" id="ARBA00001974"/>
    </source>
</evidence>
<dbReference type="SUPFAM" id="SSF56425">
    <property type="entry name" value="Succinate dehydrogenase/fumarate reductase flavoprotein, catalytic domain"/>
    <property type="match status" value="1"/>
</dbReference>
<dbReference type="GO" id="GO:0034628">
    <property type="term" value="P:'de novo' NAD+ biosynthetic process from L-aspartate"/>
    <property type="evidence" value="ECO:0007669"/>
    <property type="project" value="TreeGrafter"/>
</dbReference>
<dbReference type="PANTHER" id="PTHR42716">
    <property type="entry name" value="L-ASPARTATE OXIDASE"/>
    <property type="match status" value="1"/>
</dbReference>
<comment type="pathway">
    <text evidence="2 11">Cofactor biosynthesis; NAD(+) biosynthesis; iminoaspartate from L-aspartate (oxidase route): step 1/1.</text>
</comment>
<dbReference type="KEGG" id="xdi:EZH22_01205"/>
<protein>
    <recommendedName>
        <fullName evidence="4 10">L-aspartate oxidase</fullName>
        <ecNumber evidence="4 10">1.4.3.16</ecNumber>
    </recommendedName>
</protein>
<sequence>MTAALEAVDGRPVIVGGGIAGLATALFLAPEPVVLVARALLGTDGSSPLAQGGIAASVGADDDAGLHLADTLKAGDGLCDPAAARRILAAGPDAVAELERLGVAFDRAPDGTLALGLEAAHSRRRIVHADGDATGLALVRALTAAARACPSITVVEAEARRILVQDGAVAGLMVAGPSGGAVLRTRRLVLATGGVGALYEHTTNPASSFGLGLALAAEAGAELSDLEFVQFHPTALATGARPLALISEAVRGEGAILVDGAGRRFLEAVPGAELAPRDVVARAVWREIIAGRDVYLDGRASLGARFATRFPSITAGCRAAGIDPATDLVPIRPAAHYHMGGIAVDAEGRSTVAGLWAAGEVASTGLHGANRLASNSLLEAVVCGREVAHSIAGTPGGAAARLGTARLPPASDPAAARPIVSRFIGVTRDASGLETAIASLLPLARREGPCAAPARVGLMMAVSALAREESRGAHARTDFPATAAVARPGRVTLADALARAQRFAVADLALALSS</sequence>
<feature type="domain" description="Fumarate reductase/succinate dehydrogenase flavoprotein-like C-terminal" evidence="13">
    <location>
        <begin position="455"/>
        <end position="481"/>
    </location>
</feature>
<dbReference type="PRINTS" id="PR00368">
    <property type="entry name" value="FADPNR"/>
</dbReference>
<evidence type="ECO:0000256" key="8">
    <source>
        <dbReference type="ARBA" id="ARBA00023002"/>
    </source>
</evidence>
<evidence type="ECO:0000256" key="7">
    <source>
        <dbReference type="ARBA" id="ARBA00022827"/>
    </source>
</evidence>
<dbReference type="Gene3D" id="3.90.700.10">
    <property type="entry name" value="Succinate dehydrogenase/fumarate reductase flavoprotein, catalytic domain"/>
    <property type="match status" value="1"/>
</dbReference>